<evidence type="ECO:0000256" key="1">
    <source>
        <dbReference type="SAM" id="MobiDB-lite"/>
    </source>
</evidence>
<dbReference type="SUPFAM" id="SSF52266">
    <property type="entry name" value="SGNH hydrolase"/>
    <property type="match status" value="1"/>
</dbReference>
<protein>
    <submittedName>
        <fullName evidence="3">Uncharacterized protein</fullName>
    </submittedName>
</protein>
<feature type="chain" id="PRO_5038830870" evidence="2">
    <location>
        <begin position="25"/>
        <end position="412"/>
    </location>
</feature>
<reference evidence="3 4" key="1">
    <citation type="submission" date="2019-11" db="EMBL/GenBank/DDBJ databases">
        <authorList>
            <person name="He Y."/>
        </authorList>
    </citation>
    <scope>NUCLEOTIDE SEQUENCE [LARGE SCALE GENOMIC DNA]</scope>
    <source>
        <strain evidence="3 4">SCSIO 58843</strain>
    </source>
</reference>
<proteinExistence type="predicted"/>
<evidence type="ECO:0000313" key="3">
    <source>
        <dbReference type="EMBL" id="QGG94987.1"/>
    </source>
</evidence>
<feature type="region of interest" description="Disordered" evidence="1">
    <location>
        <begin position="56"/>
        <end position="90"/>
    </location>
</feature>
<evidence type="ECO:0000313" key="4">
    <source>
        <dbReference type="Proteomes" id="UP000334019"/>
    </source>
</evidence>
<gene>
    <name evidence="3" type="ORF">GH723_07625</name>
</gene>
<dbReference type="Gene3D" id="3.40.50.1110">
    <property type="entry name" value="SGNH hydrolase"/>
    <property type="match status" value="1"/>
</dbReference>
<feature type="signal peptide" evidence="2">
    <location>
        <begin position="1"/>
        <end position="24"/>
    </location>
</feature>
<dbReference type="Proteomes" id="UP000334019">
    <property type="component" value="Chromosome"/>
</dbReference>
<name>A0A5Q2RLN6_9ACTN</name>
<accession>A0A5Q2RLN6</accession>
<dbReference type="KEGG" id="atq:GH723_07625"/>
<keyword evidence="4" id="KW-1185">Reference proteome</keyword>
<dbReference type="InterPro" id="IPR036514">
    <property type="entry name" value="SGNH_hydro_sf"/>
</dbReference>
<sequence>MRFVTRVRALAAVLGVVAATVAVAAGPVDAQAAGDGPVPGEPWVVTLGDSAISGEAGRWAGNTNQASSRVDAGGAGAYDEGQGSEPIPGCHRSTAAEAHIGVDASGDPVRSLNLACSGARTYSFVSDSGDWKPGLDFHNQGGRKGQAQMLQEFASTHDVEAVTVLIGANNFGFRDIVVQCVANWLTSPSWWKNYCHDDASIRNRFTASAVEARTNEVAGAIANVRQAMTNAGYTDGDYTIIVQTYSSPVPRGSQFRYPESGWTRQSIGGCGIWNRDADWANDTAVVRMNQAARNGAARSGAPNIVVLEMKDALNGRRLCENTVGLLEERGIASWQSPGAVDQTEWVSQIRTVTTLVGPYQLQESLHPSWWGQLALRNCLRQAYGDGDATVRGGTCVRGNGLNARGEPNMVLQ</sequence>
<dbReference type="RefSeq" id="WP_153759095.1">
    <property type="nucleotide sequence ID" value="NZ_CP045851.1"/>
</dbReference>
<dbReference type="EMBL" id="CP045851">
    <property type="protein sequence ID" value="QGG94987.1"/>
    <property type="molecule type" value="Genomic_DNA"/>
</dbReference>
<dbReference type="AlphaFoldDB" id="A0A5Q2RLN6"/>
<evidence type="ECO:0000256" key="2">
    <source>
        <dbReference type="SAM" id="SignalP"/>
    </source>
</evidence>
<keyword evidence="2" id="KW-0732">Signal</keyword>
<organism evidence="3 4">
    <name type="scientific">Actinomarinicola tropica</name>
    <dbReference type="NCBI Taxonomy" id="2789776"/>
    <lineage>
        <taxon>Bacteria</taxon>
        <taxon>Bacillati</taxon>
        <taxon>Actinomycetota</taxon>
        <taxon>Acidimicrobiia</taxon>
        <taxon>Acidimicrobiales</taxon>
        <taxon>Iamiaceae</taxon>
        <taxon>Actinomarinicola</taxon>
    </lineage>
</organism>